<dbReference type="InterPro" id="IPR042100">
    <property type="entry name" value="Bug_dom1"/>
</dbReference>
<dbReference type="Gene3D" id="3.40.190.10">
    <property type="entry name" value="Periplasmic binding protein-like II"/>
    <property type="match status" value="1"/>
</dbReference>
<protein>
    <recommendedName>
        <fullName evidence="2">Tripartite tricarboxylate transporter substrate binding protein</fullName>
    </recommendedName>
</protein>
<feature type="non-terminal residue" evidence="1">
    <location>
        <position position="1"/>
    </location>
</feature>
<proteinExistence type="predicted"/>
<dbReference type="Pfam" id="PF03401">
    <property type="entry name" value="TctC"/>
    <property type="match status" value="1"/>
</dbReference>
<comment type="caution">
    <text evidence="1">The sequence shown here is derived from an EMBL/GenBank/DDBJ whole genome shotgun (WGS) entry which is preliminary data.</text>
</comment>
<dbReference type="PANTHER" id="PTHR42928">
    <property type="entry name" value="TRICARBOXYLATE-BINDING PROTEIN"/>
    <property type="match status" value="1"/>
</dbReference>
<dbReference type="AlphaFoldDB" id="X0U2P6"/>
<gene>
    <name evidence="1" type="ORF">S01H1_01771</name>
</gene>
<dbReference type="PANTHER" id="PTHR42928:SF5">
    <property type="entry name" value="BLR1237 PROTEIN"/>
    <property type="match status" value="1"/>
</dbReference>
<accession>X0U2P6</accession>
<dbReference type="InterPro" id="IPR005064">
    <property type="entry name" value="BUG"/>
</dbReference>
<evidence type="ECO:0000313" key="1">
    <source>
        <dbReference type="EMBL" id="GAF82735.1"/>
    </source>
</evidence>
<dbReference type="EMBL" id="BARS01000798">
    <property type="protein sequence ID" value="GAF82735.1"/>
    <property type="molecule type" value="Genomic_DNA"/>
</dbReference>
<reference evidence="1" key="1">
    <citation type="journal article" date="2014" name="Front. Microbiol.">
        <title>High frequency of phylogenetically diverse reductive dehalogenase-homologous genes in deep subseafloor sedimentary metagenomes.</title>
        <authorList>
            <person name="Kawai M."/>
            <person name="Futagami T."/>
            <person name="Toyoda A."/>
            <person name="Takaki Y."/>
            <person name="Nishi S."/>
            <person name="Hori S."/>
            <person name="Arai W."/>
            <person name="Tsubouchi T."/>
            <person name="Morono Y."/>
            <person name="Uchiyama I."/>
            <person name="Ito T."/>
            <person name="Fujiyama A."/>
            <person name="Inagaki F."/>
            <person name="Takami H."/>
        </authorList>
    </citation>
    <scope>NUCLEOTIDE SEQUENCE</scope>
    <source>
        <strain evidence="1">Expedition CK06-06</strain>
    </source>
</reference>
<evidence type="ECO:0008006" key="2">
    <source>
        <dbReference type="Google" id="ProtNLM"/>
    </source>
</evidence>
<organism evidence="1">
    <name type="scientific">marine sediment metagenome</name>
    <dbReference type="NCBI Taxonomy" id="412755"/>
    <lineage>
        <taxon>unclassified sequences</taxon>
        <taxon>metagenomes</taxon>
        <taxon>ecological metagenomes</taxon>
    </lineage>
</organism>
<dbReference type="Gene3D" id="3.40.190.150">
    <property type="entry name" value="Bordetella uptake gene, domain 1"/>
    <property type="match status" value="1"/>
</dbReference>
<sequence length="212" mass="23186">NQLEGIASLNWDPFIIAVLKERPWKTVNELIEDAQKNPGKISLGNAGMGGATGVASVAINLAFDKSFNVVPFQGGADLRANVLGGHCDVGIFSQSEILANMDKLTPLVILYHEHSFLPDLMQIPTFKEAGFENLNVPGGSFRSFSVKKGTPDSIKIKLAEIINKAYNSEAFQDFMKSKGLLPAYYELKDLDNYFADLVKAYTPVMKEAGLLK</sequence>
<name>X0U2P6_9ZZZZ</name>